<dbReference type="CDD" id="cd10981">
    <property type="entry name" value="ZnPC_S1P1"/>
    <property type="match status" value="1"/>
</dbReference>
<evidence type="ECO:0000313" key="3">
    <source>
        <dbReference type="Proteomes" id="UP000001822"/>
    </source>
</evidence>
<dbReference type="Gene3D" id="1.10.575.10">
    <property type="entry name" value="P1 Nuclease"/>
    <property type="match status" value="1"/>
</dbReference>
<keyword evidence="1" id="KW-0472">Membrane</keyword>
<dbReference type="AlphaFoldDB" id="A0A6N4SS14"/>
<dbReference type="EMBL" id="CP000383">
    <property type="protein sequence ID" value="ABG59117.1"/>
    <property type="molecule type" value="Genomic_DNA"/>
</dbReference>
<reference evidence="2 3" key="1">
    <citation type="journal article" date="2007" name="Appl. Environ. Microbiol.">
        <title>Genome sequence of the cellulolytic gliding bacterium Cytophaga hutchinsonii.</title>
        <authorList>
            <person name="Xie G."/>
            <person name="Bruce D.C."/>
            <person name="Challacombe J.F."/>
            <person name="Chertkov O."/>
            <person name="Detter J.C."/>
            <person name="Gilna P."/>
            <person name="Han C.S."/>
            <person name="Lucas S."/>
            <person name="Misra M."/>
            <person name="Myers G.L."/>
            <person name="Richardson P."/>
            <person name="Tapia R."/>
            <person name="Thayer N."/>
            <person name="Thompson L.S."/>
            <person name="Brettin T.S."/>
            <person name="Henrissat B."/>
            <person name="Wilson D.B."/>
            <person name="McBride M.J."/>
        </authorList>
    </citation>
    <scope>NUCLEOTIDE SEQUENCE [LARGE SCALE GENOMIC DNA]</scope>
    <source>
        <strain evidence="3">ATCC 33406 / DSM 1761 / CIP 103989 / NBRC 15051 / NCIMB 9469 / D465</strain>
    </source>
</reference>
<proteinExistence type="predicted"/>
<evidence type="ECO:0008006" key="4">
    <source>
        <dbReference type="Google" id="ProtNLM"/>
    </source>
</evidence>
<dbReference type="GO" id="GO:0016788">
    <property type="term" value="F:hydrolase activity, acting on ester bonds"/>
    <property type="evidence" value="ECO:0007669"/>
    <property type="project" value="InterPro"/>
</dbReference>
<sequence length="318" mass="36956">MKKLDFWWIKAILSTFILILCTSWGFFAHKEINKMAVFTLPHPLMSFYKRHIDFITEQAVNPDKRRYIVSGEAPKHYMDIEYYSDSILIVRPDWNTAQAIYPEDSLHAHGILPWNLVRLTYRLTDAFKHRDAKSILKLSADLGHYVGDLHVPLHTTKNYNGQLTGQQGIHGLWESRLPELFSADYNYYLGTANYVTDIKKVVWESMTESRACVAQVLAVELKLQQQMKADKIFSYEDRNGQTVRVYSYDFSNAYHKALEDMVQKRMRAAIKCTGDLWYTCWVNAGRPDPAAFDEPVYSQEELEEMEKLKSVSSETCSH</sequence>
<dbReference type="Proteomes" id="UP000001822">
    <property type="component" value="Chromosome"/>
</dbReference>
<name>A0A6N4SS14_CYTH3</name>
<feature type="transmembrane region" description="Helical" evidence="1">
    <location>
        <begin position="6"/>
        <end position="27"/>
    </location>
</feature>
<dbReference type="KEGG" id="chu:CHU_1850"/>
<dbReference type="RefSeq" id="WP_011585234.1">
    <property type="nucleotide sequence ID" value="NC_008255.1"/>
</dbReference>
<keyword evidence="1" id="KW-0812">Transmembrane</keyword>
<gene>
    <name evidence="2" type="ordered locus">CHU_1850</name>
</gene>
<evidence type="ECO:0000256" key="1">
    <source>
        <dbReference type="SAM" id="Phobius"/>
    </source>
</evidence>
<protein>
    <recommendedName>
        <fullName evidence="4">S1/P1 Nuclease</fullName>
    </recommendedName>
</protein>
<accession>A0A6N4SS14</accession>
<dbReference type="SUPFAM" id="SSF48537">
    <property type="entry name" value="Phospholipase C/P1 nuclease"/>
    <property type="match status" value="1"/>
</dbReference>
<evidence type="ECO:0000313" key="2">
    <source>
        <dbReference type="EMBL" id="ABG59117.1"/>
    </source>
</evidence>
<organism evidence="2 3">
    <name type="scientific">Cytophaga hutchinsonii (strain ATCC 33406 / DSM 1761 / CIP 103989 / NBRC 15051 / NCIMB 9469 / D465)</name>
    <dbReference type="NCBI Taxonomy" id="269798"/>
    <lineage>
        <taxon>Bacteria</taxon>
        <taxon>Pseudomonadati</taxon>
        <taxon>Bacteroidota</taxon>
        <taxon>Cytophagia</taxon>
        <taxon>Cytophagales</taxon>
        <taxon>Cytophagaceae</taxon>
        <taxon>Cytophaga</taxon>
    </lineage>
</organism>
<keyword evidence="1" id="KW-1133">Transmembrane helix</keyword>
<dbReference type="InterPro" id="IPR008947">
    <property type="entry name" value="PLipase_C/P1_nuclease_dom_sf"/>
</dbReference>
<keyword evidence="3" id="KW-1185">Reference proteome</keyword>